<reference evidence="1 2" key="1">
    <citation type="journal article" date="2018" name="Sci. Rep.">
        <title>Genomic signatures of local adaptation to the degree of environmental predictability in rotifers.</title>
        <authorList>
            <person name="Franch-Gras L."/>
            <person name="Hahn C."/>
            <person name="Garcia-Roger E.M."/>
            <person name="Carmona M.J."/>
            <person name="Serra M."/>
            <person name="Gomez A."/>
        </authorList>
    </citation>
    <scope>NUCLEOTIDE SEQUENCE [LARGE SCALE GENOMIC DNA]</scope>
    <source>
        <strain evidence="1">HYR1</strain>
    </source>
</reference>
<organism evidence="1 2">
    <name type="scientific">Brachionus plicatilis</name>
    <name type="common">Marine rotifer</name>
    <name type="synonym">Brachionus muelleri</name>
    <dbReference type="NCBI Taxonomy" id="10195"/>
    <lineage>
        <taxon>Eukaryota</taxon>
        <taxon>Metazoa</taxon>
        <taxon>Spiralia</taxon>
        <taxon>Gnathifera</taxon>
        <taxon>Rotifera</taxon>
        <taxon>Eurotatoria</taxon>
        <taxon>Monogononta</taxon>
        <taxon>Pseudotrocha</taxon>
        <taxon>Ploima</taxon>
        <taxon>Brachionidae</taxon>
        <taxon>Brachionus</taxon>
    </lineage>
</organism>
<name>A0A3M7TA27_BRAPC</name>
<evidence type="ECO:0000313" key="1">
    <source>
        <dbReference type="EMBL" id="RNA44964.1"/>
    </source>
</evidence>
<keyword evidence="2" id="KW-1185">Reference proteome</keyword>
<dbReference type="Proteomes" id="UP000276133">
    <property type="component" value="Unassembled WGS sequence"/>
</dbReference>
<comment type="caution">
    <text evidence="1">The sequence shown here is derived from an EMBL/GenBank/DDBJ whole genome shotgun (WGS) entry which is preliminary data.</text>
</comment>
<dbReference type="AlphaFoldDB" id="A0A3M7TA27"/>
<gene>
    <name evidence="1" type="ORF">BpHYR1_052253</name>
</gene>
<sequence>MIIKIFRLHKCITLSIGKNSGQVNSVQKSCRIFQCLLVDHGTSNCVYRLNFVPVICDQRSDDPLLPHSLLKDLWYESFGKCQGIVPFKPMPLFELFMATTRLSLIDWSTKHHLLNKILIAKNEISTTKTFFATGILKEDTIFFCIRLSLIRIRFCVISTSDTLFSYRTTAELNETNYVK</sequence>
<protein>
    <submittedName>
        <fullName evidence="1">Uncharacterized protein</fullName>
    </submittedName>
</protein>
<accession>A0A3M7TA27</accession>
<evidence type="ECO:0000313" key="2">
    <source>
        <dbReference type="Proteomes" id="UP000276133"/>
    </source>
</evidence>
<proteinExistence type="predicted"/>
<dbReference type="EMBL" id="REGN01000043">
    <property type="protein sequence ID" value="RNA44964.1"/>
    <property type="molecule type" value="Genomic_DNA"/>
</dbReference>